<feature type="region of interest" description="Disordered" evidence="1">
    <location>
        <begin position="134"/>
        <end position="166"/>
    </location>
</feature>
<dbReference type="RefSeq" id="WP_110667005.1">
    <property type="nucleotide sequence ID" value="NZ_PYBW01000024.1"/>
</dbReference>
<keyword evidence="4" id="KW-1185">Reference proteome</keyword>
<accession>A0A2V4NHP2</accession>
<evidence type="ECO:0000313" key="3">
    <source>
        <dbReference type="EMBL" id="PYC84724.1"/>
    </source>
</evidence>
<feature type="transmembrane region" description="Helical" evidence="2">
    <location>
        <begin position="12"/>
        <end position="33"/>
    </location>
</feature>
<keyword evidence="2" id="KW-0472">Membrane</keyword>
<dbReference type="EMBL" id="PYBW01000024">
    <property type="protein sequence ID" value="PYC84724.1"/>
    <property type="molecule type" value="Genomic_DNA"/>
</dbReference>
<comment type="caution">
    <text evidence="3">The sequence shown here is derived from an EMBL/GenBank/DDBJ whole genome shotgun (WGS) entry which is preliminary data.</text>
</comment>
<dbReference type="Proteomes" id="UP000248039">
    <property type="component" value="Unassembled WGS sequence"/>
</dbReference>
<evidence type="ECO:0000256" key="1">
    <source>
        <dbReference type="SAM" id="MobiDB-lite"/>
    </source>
</evidence>
<dbReference type="OrthoDB" id="4350577at2"/>
<evidence type="ECO:0000256" key="2">
    <source>
        <dbReference type="SAM" id="Phobius"/>
    </source>
</evidence>
<dbReference type="PROSITE" id="PS51257">
    <property type="entry name" value="PROKAR_LIPOPROTEIN"/>
    <property type="match status" value="1"/>
</dbReference>
<keyword evidence="2" id="KW-1133">Transmembrane helix</keyword>
<protein>
    <submittedName>
        <fullName evidence="3">Uncharacterized protein</fullName>
    </submittedName>
</protein>
<proteinExistence type="predicted"/>
<keyword evidence="2" id="KW-0812">Transmembrane</keyword>
<organism evidence="3 4">
    <name type="scientific">Streptomyces tateyamensis</name>
    <dbReference type="NCBI Taxonomy" id="565073"/>
    <lineage>
        <taxon>Bacteria</taxon>
        <taxon>Bacillati</taxon>
        <taxon>Actinomycetota</taxon>
        <taxon>Actinomycetes</taxon>
        <taxon>Kitasatosporales</taxon>
        <taxon>Streptomycetaceae</taxon>
        <taxon>Streptomyces</taxon>
    </lineage>
</organism>
<evidence type="ECO:0000313" key="4">
    <source>
        <dbReference type="Proteomes" id="UP000248039"/>
    </source>
</evidence>
<gene>
    <name evidence="3" type="ORF">C7C46_07380</name>
</gene>
<name>A0A2V4NHP2_9ACTN</name>
<dbReference type="AlphaFoldDB" id="A0A2V4NHP2"/>
<sequence length="272" mass="28274">MRATESRRGRVPLVVLGVAVACALVGWVGYSIAFGGIKEWNVDAQGPVLVSADGRTLTLTGVPDPAWTPEDCFGSLTVDVVTEEHAATVAVHFHLGSAPQEQGGPRGSCAQFTGIEGDLAHPLGMRTLTDAHGRPLQTVSEATAPRPRDPGLTEEGSELCSAARPRSQPGVCRGSLALVRFYRDTSGQTRWMLYQSLDPTAPEPDAPGTPGTQRTAVNGAPAVCRSDGDGGVVVDWTAGGTAQQLEFSPPSDSGATADQLCTQAVAEARTVS</sequence>
<reference evidence="3 4" key="1">
    <citation type="submission" date="2018-03" db="EMBL/GenBank/DDBJ databases">
        <title>Bioinformatic expansion and discovery of thiopeptide antibiotics.</title>
        <authorList>
            <person name="Schwalen C.J."/>
            <person name="Hudson G.A."/>
            <person name="Mitchell D.A."/>
        </authorList>
    </citation>
    <scope>NUCLEOTIDE SEQUENCE [LARGE SCALE GENOMIC DNA]</scope>
    <source>
        <strain evidence="3 4">ATCC 21389</strain>
    </source>
</reference>